<feature type="compositionally biased region" description="Low complexity" evidence="7">
    <location>
        <begin position="586"/>
        <end position="602"/>
    </location>
</feature>
<dbReference type="GO" id="GO:0003677">
    <property type="term" value="F:DNA binding"/>
    <property type="evidence" value="ECO:0007669"/>
    <property type="project" value="UniProtKB-UniRule"/>
</dbReference>
<feature type="region of interest" description="Disordered" evidence="7">
    <location>
        <begin position="569"/>
        <end position="602"/>
    </location>
</feature>
<dbReference type="FunFam" id="1.10.10.60:FF:000019">
    <property type="entry name" value="Ligand-dependent corepressor isoform 1"/>
    <property type="match status" value="1"/>
</dbReference>
<keyword evidence="4" id="KW-0804">Transcription</keyword>
<dbReference type="Gene3D" id="1.10.10.60">
    <property type="entry name" value="Homeodomain-like"/>
    <property type="match status" value="2"/>
</dbReference>
<dbReference type="Proteomes" id="UP001175271">
    <property type="component" value="Unassembled WGS sequence"/>
</dbReference>
<keyword evidence="5 6" id="KW-0539">Nucleus</keyword>
<name>A0AA39LVA6_9BILA</name>
<evidence type="ECO:0000256" key="3">
    <source>
        <dbReference type="ARBA" id="ARBA00023125"/>
    </source>
</evidence>
<feature type="DNA-binding region" description="H-T-H motif" evidence="6">
    <location>
        <begin position="542"/>
        <end position="562"/>
    </location>
</feature>
<feature type="region of interest" description="Disordered" evidence="7">
    <location>
        <begin position="436"/>
        <end position="530"/>
    </location>
</feature>
<feature type="compositionally biased region" description="Basic and acidic residues" evidence="7">
    <location>
        <begin position="481"/>
        <end position="494"/>
    </location>
</feature>
<proteinExistence type="predicted"/>
<evidence type="ECO:0000313" key="10">
    <source>
        <dbReference type="Proteomes" id="UP001175271"/>
    </source>
</evidence>
<feature type="compositionally biased region" description="Basic and acidic residues" evidence="7">
    <location>
        <begin position="572"/>
        <end position="585"/>
    </location>
</feature>
<feature type="compositionally biased region" description="Basic and acidic residues" evidence="7">
    <location>
        <begin position="272"/>
        <end position="290"/>
    </location>
</feature>
<gene>
    <name evidence="9" type="ORF">QR680_005398</name>
</gene>
<dbReference type="EMBL" id="JAUCMV010000003">
    <property type="protein sequence ID" value="KAK0410928.1"/>
    <property type="molecule type" value="Genomic_DNA"/>
</dbReference>
<dbReference type="PANTHER" id="PTHR21545:SF13">
    <property type="entry name" value="ECDYSONE-INDUCED PROTEIN 93F, ISOFORM C"/>
    <property type="match status" value="1"/>
</dbReference>
<dbReference type="InterPro" id="IPR007889">
    <property type="entry name" value="HTH_Psq"/>
</dbReference>
<keyword evidence="3 6" id="KW-0238">DNA-binding</keyword>
<comment type="caution">
    <text evidence="9">The sequence shown here is derived from an EMBL/GenBank/DDBJ whole genome shotgun (WGS) entry which is preliminary data.</text>
</comment>
<sequence length="602" mass="65657">MRAEIMRPSGAARPGDNQRGKVDTDEEFTGVARNLESVPEDTATEDDIETTSCTPQKDAAPTKDRPGESTFACVSLPSKSSDSPLAEFARSTFDGRPAKWLETVFQRYAKESDTESFGAAEVKVSPDYAARDWKQATLCEVCKCRRTTAGSAEATPEEAAEKKTTSFSISDLTKSRSFPVAPPQKADFEFNPFMKGFGVHPAAAAFPPNAWTPTMFGMIPNPMIQSLHSYFGLEYRPPPFPMPFPPTWPSQSTLNGMLAAALTDSKKKALEAHKTGHKKPEVTKPKEAKPETNGAFSEEQPLDLSSKSSTIKIVVEDVSSDSPSDSPPMTMKIDSKQENGLAPPKMPLIVGTKRNYSQIDLEKAVLDIRSGRLGTRRASVVYGIPRSTLRNKIYKLEAAAELSGEPSQYKRRRAGGQTLQERLTAGESVREAQKAIVTSDNACSDSPEAGYGSSGRWPLVAAKEESESPTSEKSAFLEEPQTEKLPKEASHEETTPTPPPSEMSPKTGDGKKTRPKRGHYRQYGKSKLEEAVQTVRRGEMSVHKAGSLFGVPHSTLEYKVKERNLLRHKKNRCAEEHGADAKEKPATPSEAPTAPPLAVSAP</sequence>
<dbReference type="InterPro" id="IPR009057">
    <property type="entry name" value="Homeodomain-like_sf"/>
</dbReference>
<evidence type="ECO:0000256" key="5">
    <source>
        <dbReference type="ARBA" id="ARBA00023242"/>
    </source>
</evidence>
<evidence type="ECO:0000259" key="8">
    <source>
        <dbReference type="PROSITE" id="PS50960"/>
    </source>
</evidence>
<dbReference type="GO" id="GO:0005634">
    <property type="term" value="C:nucleus"/>
    <property type="evidence" value="ECO:0007669"/>
    <property type="project" value="UniProtKB-SubCell"/>
</dbReference>
<accession>A0AA39LVA6</accession>
<dbReference type="GO" id="GO:0006357">
    <property type="term" value="P:regulation of transcription by RNA polymerase II"/>
    <property type="evidence" value="ECO:0007669"/>
    <property type="project" value="TreeGrafter"/>
</dbReference>
<dbReference type="SUPFAM" id="SSF46689">
    <property type="entry name" value="Homeodomain-like"/>
    <property type="match status" value="2"/>
</dbReference>
<feature type="compositionally biased region" description="Basic residues" evidence="7">
    <location>
        <begin position="513"/>
        <end position="524"/>
    </location>
</feature>
<dbReference type="PANTHER" id="PTHR21545">
    <property type="entry name" value="TRANSCRIPTION FACTOR MLR1/2"/>
    <property type="match status" value="1"/>
</dbReference>
<evidence type="ECO:0000313" key="9">
    <source>
        <dbReference type="EMBL" id="KAK0410928.1"/>
    </source>
</evidence>
<dbReference type="PROSITE" id="PS50960">
    <property type="entry name" value="HTH_PSQ"/>
    <property type="match status" value="1"/>
</dbReference>
<protein>
    <recommendedName>
        <fullName evidence="8">HTH psq-type domain-containing protein</fullName>
    </recommendedName>
</protein>
<feature type="compositionally biased region" description="Acidic residues" evidence="7">
    <location>
        <begin position="38"/>
        <end position="49"/>
    </location>
</feature>
<reference evidence="9" key="1">
    <citation type="submission" date="2023-06" db="EMBL/GenBank/DDBJ databases">
        <title>Genomic analysis of the entomopathogenic nematode Steinernema hermaphroditum.</title>
        <authorList>
            <person name="Schwarz E.M."/>
            <person name="Heppert J.K."/>
            <person name="Baniya A."/>
            <person name="Schwartz H.T."/>
            <person name="Tan C.-H."/>
            <person name="Antoshechkin I."/>
            <person name="Sternberg P.W."/>
            <person name="Goodrich-Blair H."/>
            <person name="Dillman A.R."/>
        </authorList>
    </citation>
    <scope>NUCLEOTIDE SEQUENCE</scope>
    <source>
        <strain evidence="9">PS9179</strain>
        <tissue evidence="9">Whole animal</tissue>
    </source>
</reference>
<evidence type="ECO:0000256" key="7">
    <source>
        <dbReference type="SAM" id="MobiDB-lite"/>
    </source>
</evidence>
<keyword evidence="10" id="KW-1185">Reference proteome</keyword>
<feature type="region of interest" description="Disordered" evidence="7">
    <location>
        <begin position="1"/>
        <end position="84"/>
    </location>
</feature>
<evidence type="ECO:0000256" key="4">
    <source>
        <dbReference type="ARBA" id="ARBA00023163"/>
    </source>
</evidence>
<evidence type="ECO:0000256" key="2">
    <source>
        <dbReference type="ARBA" id="ARBA00023015"/>
    </source>
</evidence>
<dbReference type="Pfam" id="PF05225">
    <property type="entry name" value="HTH_psq"/>
    <property type="match status" value="2"/>
</dbReference>
<keyword evidence="2" id="KW-0805">Transcription regulation</keyword>
<feature type="domain" description="HTH psq-type" evidence="8">
    <location>
        <begin position="514"/>
        <end position="566"/>
    </location>
</feature>
<evidence type="ECO:0000256" key="6">
    <source>
        <dbReference type="PROSITE-ProRule" id="PRU00320"/>
    </source>
</evidence>
<evidence type="ECO:0000256" key="1">
    <source>
        <dbReference type="ARBA" id="ARBA00004123"/>
    </source>
</evidence>
<feature type="region of interest" description="Disordered" evidence="7">
    <location>
        <begin position="272"/>
        <end position="302"/>
    </location>
</feature>
<organism evidence="9 10">
    <name type="scientific">Steinernema hermaphroditum</name>
    <dbReference type="NCBI Taxonomy" id="289476"/>
    <lineage>
        <taxon>Eukaryota</taxon>
        <taxon>Metazoa</taxon>
        <taxon>Ecdysozoa</taxon>
        <taxon>Nematoda</taxon>
        <taxon>Chromadorea</taxon>
        <taxon>Rhabditida</taxon>
        <taxon>Tylenchina</taxon>
        <taxon>Panagrolaimomorpha</taxon>
        <taxon>Strongyloidoidea</taxon>
        <taxon>Steinernematidae</taxon>
        <taxon>Steinernema</taxon>
    </lineage>
</organism>
<comment type="subcellular location">
    <subcellularLocation>
        <location evidence="1 6">Nucleus</location>
    </subcellularLocation>
</comment>
<dbReference type="AlphaFoldDB" id="A0AA39LVA6"/>